<dbReference type="EMBL" id="JH767135">
    <property type="protein sequence ID" value="EQC40943.1"/>
    <property type="molecule type" value="Genomic_DNA"/>
</dbReference>
<keyword evidence="4 7" id="KW-0812">Transmembrane</keyword>
<dbReference type="Gene3D" id="1.10.3860.10">
    <property type="entry name" value="Sodium:dicarboxylate symporter"/>
    <property type="match status" value="1"/>
</dbReference>
<dbReference type="GO" id="GO:0015293">
    <property type="term" value="F:symporter activity"/>
    <property type="evidence" value="ECO:0007669"/>
    <property type="project" value="UniProtKB-UniRule"/>
</dbReference>
<dbReference type="AlphaFoldDB" id="T0S6W9"/>
<dbReference type="PRINTS" id="PR00173">
    <property type="entry name" value="EDTRNSPORT"/>
</dbReference>
<keyword evidence="5 7" id="KW-1133">Transmembrane helix</keyword>
<keyword evidence="2 7" id="KW-0813">Transport</keyword>
<dbReference type="GO" id="GO:0005886">
    <property type="term" value="C:plasma membrane"/>
    <property type="evidence" value="ECO:0007669"/>
    <property type="project" value="UniProtKB-SubCell"/>
</dbReference>
<feature type="transmembrane region" description="Helical" evidence="7">
    <location>
        <begin position="179"/>
        <end position="203"/>
    </location>
</feature>
<keyword evidence="3" id="KW-1003">Cell membrane</keyword>
<feature type="transmembrane region" description="Helical" evidence="7">
    <location>
        <begin position="143"/>
        <end position="167"/>
    </location>
</feature>
<dbReference type="Pfam" id="PF00375">
    <property type="entry name" value="SDF"/>
    <property type="match status" value="1"/>
</dbReference>
<feature type="transmembrane region" description="Helical" evidence="7">
    <location>
        <begin position="100"/>
        <end position="123"/>
    </location>
</feature>
<feature type="transmembrane region" description="Helical" evidence="7">
    <location>
        <begin position="333"/>
        <end position="361"/>
    </location>
</feature>
<dbReference type="OrthoDB" id="5877963at2759"/>
<dbReference type="PANTHER" id="PTHR42865">
    <property type="entry name" value="PROTON/GLUTAMATE-ASPARTATE SYMPORTER"/>
    <property type="match status" value="1"/>
</dbReference>
<dbReference type="Proteomes" id="UP000030762">
    <property type="component" value="Unassembled WGS sequence"/>
</dbReference>
<feature type="transmembrane region" description="Helical" evidence="7">
    <location>
        <begin position="288"/>
        <end position="312"/>
    </location>
</feature>
<comment type="similarity">
    <text evidence="7">Belongs to the dicarboxylate/amino acid:cation symporter (DAACS) (TC 2.A.23) family.</text>
</comment>
<evidence type="ECO:0000313" key="9">
    <source>
        <dbReference type="EMBL" id="EQC40943.1"/>
    </source>
</evidence>
<evidence type="ECO:0000256" key="3">
    <source>
        <dbReference type="ARBA" id="ARBA00022475"/>
    </source>
</evidence>
<dbReference type="PANTHER" id="PTHR42865:SF7">
    <property type="entry name" value="PROTON_GLUTAMATE-ASPARTATE SYMPORTER"/>
    <property type="match status" value="1"/>
</dbReference>
<dbReference type="STRING" id="1156394.T0S6W9"/>
<evidence type="ECO:0000256" key="4">
    <source>
        <dbReference type="ARBA" id="ARBA00022692"/>
    </source>
</evidence>
<dbReference type="GeneID" id="19942733"/>
<feature type="compositionally biased region" description="Polar residues" evidence="8">
    <location>
        <begin position="19"/>
        <end position="34"/>
    </location>
</feature>
<sequence>MAARGVVLFEGEAPRESNPPVSSSNTVATNLNQNPTTGGVRRPPPPGEIFHVRGNLLSKQSDERFTPVISEYEGFVDDDAFETDDSMLEPPPRKTKVRPYVLSSLAIIVAAGIGIGLGLLLATLDLSSDAIAWVALPGELFVRALRCVMVPAVFSAMAVAVAEIVVLKKASILSWRTGCTFFLTTFLAVIQGMIVAAIFHTVVRNHMPATGLLATTSLALEFECANGKYFVSTNTNELACVASDTSSPSTRFVAGDVNHVLAVNTTLRSLSLTQEVISIINLLVPQNIFAALANGSLLSIITFALPLGFAIAKSHTGLPEHNAMLLVLRQTRNAMLIMLQVILKATPVAVAFLLMSAIVTYDNLTNTVVTNGGYLLAAFLGGVGVHVFLVMPLVLFLATRTQPFRYIQQLLPVYVFAFGCASSLAALPVAVTAMAQTRQVSRSFAQVVMCLGTPVNMNAAGLYHPVMAVFLATTIGRDLDTPQWVVLFFVSLLSSMGTAPVPNAGLVMLMTVWKTVFPDDAVPQAFVFLVAIDFILDRVQTVVNVNGNMIVTRILADRYDDQTSGHTDEEHWD</sequence>
<evidence type="ECO:0000313" key="10">
    <source>
        <dbReference type="Proteomes" id="UP000030762"/>
    </source>
</evidence>
<name>T0S6W9_SAPDV</name>
<gene>
    <name evidence="9" type="ORF">SDRG_02006</name>
</gene>
<evidence type="ECO:0000256" key="1">
    <source>
        <dbReference type="ARBA" id="ARBA00004651"/>
    </source>
</evidence>
<evidence type="ECO:0000256" key="6">
    <source>
        <dbReference type="ARBA" id="ARBA00023136"/>
    </source>
</evidence>
<evidence type="ECO:0000256" key="5">
    <source>
        <dbReference type="ARBA" id="ARBA00022989"/>
    </source>
</evidence>
<dbReference type="eggNOG" id="KOG3787">
    <property type="taxonomic scope" value="Eukaryota"/>
</dbReference>
<organism evidence="9 10">
    <name type="scientific">Saprolegnia diclina (strain VS20)</name>
    <dbReference type="NCBI Taxonomy" id="1156394"/>
    <lineage>
        <taxon>Eukaryota</taxon>
        <taxon>Sar</taxon>
        <taxon>Stramenopiles</taxon>
        <taxon>Oomycota</taxon>
        <taxon>Saprolegniomycetes</taxon>
        <taxon>Saprolegniales</taxon>
        <taxon>Saprolegniaceae</taxon>
        <taxon>Saprolegnia</taxon>
    </lineage>
</organism>
<reference evidence="9 10" key="1">
    <citation type="submission" date="2012-04" db="EMBL/GenBank/DDBJ databases">
        <title>The Genome Sequence of Saprolegnia declina VS20.</title>
        <authorList>
            <consortium name="The Broad Institute Genome Sequencing Platform"/>
            <person name="Russ C."/>
            <person name="Nusbaum C."/>
            <person name="Tyler B."/>
            <person name="van West P."/>
            <person name="Dieguez-Uribeondo J."/>
            <person name="de Bruijn I."/>
            <person name="Tripathy S."/>
            <person name="Jiang R."/>
            <person name="Young S.K."/>
            <person name="Zeng Q."/>
            <person name="Gargeya S."/>
            <person name="Fitzgerald M."/>
            <person name="Haas B."/>
            <person name="Abouelleil A."/>
            <person name="Alvarado L."/>
            <person name="Arachchi H.M."/>
            <person name="Berlin A."/>
            <person name="Chapman S.B."/>
            <person name="Goldberg J."/>
            <person name="Griggs A."/>
            <person name="Gujja S."/>
            <person name="Hansen M."/>
            <person name="Howarth C."/>
            <person name="Imamovic A."/>
            <person name="Larimer J."/>
            <person name="McCowen C."/>
            <person name="Montmayeur A."/>
            <person name="Murphy C."/>
            <person name="Neiman D."/>
            <person name="Pearson M."/>
            <person name="Priest M."/>
            <person name="Roberts A."/>
            <person name="Saif S."/>
            <person name="Shea T."/>
            <person name="Sisk P."/>
            <person name="Sykes S."/>
            <person name="Wortman J."/>
            <person name="Nusbaum C."/>
            <person name="Birren B."/>
        </authorList>
    </citation>
    <scope>NUCLEOTIDE SEQUENCE [LARGE SCALE GENOMIC DNA]</scope>
    <source>
        <strain evidence="9 10">VS20</strain>
    </source>
</reference>
<dbReference type="RefSeq" id="XP_008605787.1">
    <property type="nucleotide sequence ID" value="XM_008607565.1"/>
</dbReference>
<dbReference type="InterPro" id="IPR036458">
    <property type="entry name" value="Na:dicarbo_symporter_sf"/>
</dbReference>
<dbReference type="InterPro" id="IPR001991">
    <property type="entry name" value="Na-dicarboxylate_symporter"/>
</dbReference>
<dbReference type="InParanoid" id="T0S6W9"/>
<feature type="transmembrane region" description="Helical" evidence="7">
    <location>
        <begin position="410"/>
        <end position="435"/>
    </location>
</feature>
<proteinExistence type="inferred from homology"/>
<evidence type="ECO:0000256" key="8">
    <source>
        <dbReference type="SAM" id="MobiDB-lite"/>
    </source>
</evidence>
<dbReference type="SUPFAM" id="SSF118215">
    <property type="entry name" value="Proton glutamate symport protein"/>
    <property type="match status" value="1"/>
</dbReference>
<feature type="transmembrane region" description="Helical" evidence="7">
    <location>
        <begin position="484"/>
        <end position="501"/>
    </location>
</feature>
<evidence type="ECO:0000256" key="2">
    <source>
        <dbReference type="ARBA" id="ARBA00022448"/>
    </source>
</evidence>
<keyword evidence="6 7" id="KW-0472">Membrane</keyword>
<feature type="transmembrane region" description="Helical" evidence="7">
    <location>
        <begin position="373"/>
        <end position="398"/>
    </location>
</feature>
<accession>T0S6W9</accession>
<dbReference type="OMA" id="AGLYHPV"/>
<keyword evidence="7" id="KW-0769">Symport</keyword>
<comment type="subcellular location">
    <subcellularLocation>
        <location evidence="1">Cell membrane</location>
        <topology evidence="1">Multi-pass membrane protein</topology>
    </subcellularLocation>
    <subcellularLocation>
        <location evidence="7">Membrane</location>
        <topology evidence="7">Multi-pass membrane protein</topology>
    </subcellularLocation>
</comment>
<protein>
    <recommendedName>
        <fullName evidence="7">Amino acid transporter</fullName>
    </recommendedName>
</protein>
<feature type="region of interest" description="Disordered" evidence="8">
    <location>
        <begin position="1"/>
        <end position="47"/>
    </location>
</feature>
<dbReference type="VEuPathDB" id="FungiDB:SDRG_02006"/>
<keyword evidence="10" id="KW-1185">Reference proteome</keyword>
<evidence type="ECO:0000256" key="7">
    <source>
        <dbReference type="RuleBase" id="RU361216"/>
    </source>
</evidence>